<evidence type="ECO:0000313" key="13">
    <source>
        <dbReference type="EMBL" id="OMJ69138.1"/>
    </source>
</evidence>
<evidence type="ECO:0000256" key="5">
    <source>
        <dbReference type="ARBA" id="ARBA00022801"/>
    </source>
</evidence>
<feature type="transmembrane region" description="Helical" evidence="11">
    <location>
        <begin position="6"/>
        <end position="25"/>
    </location>
</feature>
<organism evidence="13 14">
    <name type="scientific">Stentor coeruleus</name>
    <dbReference type="NCBI Taxonomy" id="5963"/>
    <lineage>
        <taxon>Eukaryota</taxon>
        <taxon>Sar</taxon>
        <taxon>Alveolata</taxon>
        <taxon>Ciliophora</taxon>
        <taxon>Postciliodesmatophora</taxon>
        <taxon>Heterotrichea</taxon>
        <taxon>Heterotrichida</taxon>
        <taxon>Stentoridae</taxon>
        <taxon>Stentor</taxon>
    </lineage>
</organism>
<keyword evidence="6" id="KW-0256">Endoplasmic reticulum</keyword>
<dbReference type="GO" id="GO:0005789">
    <property type="term" value="C:endoplasmic reticulum membrane"/>
    <property type="evidence" value="ECO:0007669"/>
    <property type="project" value="UniProtKB-SubCell"/>
</dbReference>
<evidence type="ECO:0000256" key="8">
    <source>
        <dbReference type="ARBA" id="ARBA00023136"/>
    </source>
</evidence>
<evidence type="ECO:0000256" key="11">
    <source>
        <dbReference type="SAM" id="Phobius"/>
    </source>
</evidence>
<dbReference type="PANTHER" id="PTHR13046">
    <property type="entry name" value="PROTEASE U48 CAAX PRENYL PROTEASE RCE1"/>
    <property type="match status" value="1"/>
</dbReference>
<dbReference type="GO" id="GO:0071586">
    <property type="term" value="P:CAAX-box protein processing"/>
    <property type="evidence" value="ECO:0007669"/>
    <property type="project" value="InterPro"/>
</dbReference>
<dbReference type="PANTHER" id="PTHR13046:SF0">
    <property type="entry name" value="CAAX PRENYL PROTEASE 2"/>
    <property type="match status" value="1"/>
</dbReference>
<comment type="subcellular location">
    <subcellularLocation>
        <location evidence="1">Endoplasmic reticulum membrane</location>
        <topology evidence="1">Multi-pass membrane protein</topology>
    </subcellularLocation>
</comment>
<evidence type="ECO:0000256" key="2">
    <source>
        <dbReference type="ARBA" id="ARBA00006897"/>
    </source>
</evidence>
<evidence type="ECO:0000256" key="3">
    <source>
        <dbReference type="ARBA" id="ARBA00022670"/>
    </source>
</evidence>
<dbReference type="EC" id="3.4.26.1" evidence="10"/>
<keyword evidence="3" id="KW-0645">Protease</keyword>
<evidence type="ECO:0000256" key="7">
    <source>
        <dbReference type="ARBA" id="ARBA00022989"/>
    </source>
</evidence>
<keyword evidence="5" id="KW-0378">Hydrolase</keyword>
<keyword evidence="14" id="KW-1185">Reference proteome</keyword>
<sequence>MYVLMNSTHALSWGILTPFVFIFSLYIKRPSGHLKDHPDEIKRRCWVVGITTLLWNILFYYLNSHEHLSSQGPGIMTWIGISFTFPNYLSVICALAMTNVLFAGSLVQVLFEDPPEIKRNLISMKEYIMIPIFEETMYRSCLITCLISGGFGWSSMWISDLLYSLSLFYQIEDVINFKRKTSLQSLTPVLFQIFFKSIFGLYAGYVFIVTGSLYSVIVVNSFTKFMGLPNFKFLEHTHPAHKYKNAIIFTYASGVCVFATLQYLMMNPEFFNSWHAEFSIGALIIEIKIDIQVS</sequence>
<dbReference type="InterPro" id="IPR003675">
    <property type="entry name" value="Rce1/LyrA-like_dom"/>
</dbReference>
<keyword evidence="4 11" id="KW-0812">Transmembrane</keyword>
<comment type="caution">
    <text evidence="13">The sequence shown here is derived from an EMBL/GenBank/DDBJ whole genome shotgun (WGS) entry which is preliminary data.</text>
</comment>
<feature type="transmembrane region" description="Helical" evidence="11">
    <location>
        <begin position="137"/>
        <end position="158"/>
    </location>
</feature>
<feature type="transmembrane region" description="Helical" evidence="11">
    <location>
        <begin position="243"/>
        <end position="265"/>
    </location>
</feature>
<dbReference type="OrthoDB" id="309499at2759"/>
<gene>
    <name evidence="13" type="ORF">SteCoe_33217</name>
</gene>
<evidence type="ECO:0000313" key="14">
    <source>
        <dbReference type="Proteomes" id="UP000187209"/>
    </source>
</evidence>
<reference evidence="13 14" key="1">
    <citation type="submission" date="2016-11" db="EMBL/GenBank/DDBJ databases">
        <title>The macronuclear genome of Stentor coeruleus: a giant cell with tiny introns.</title>
        <authorList>
            <person name="Slabodnick M."/>
            <person name="Ruby J.G."/>
            <person name="Reiff S.B."/>
            <person name="Swart E.C."/>
            <person name="Gosai S."/>
            <person name="Prabakaran S."/>
            <person name="Witkowska E."/>
            <person name="Larue G.E."/>
            <person name="Fisher S."/>
            <person name="Freeman R.M."/>
            <person name="Gunawardena J."/>
            <person name="Chu W."/>
            <person name="Stover N.A."/>
            <person name="Gregory B.D."/>
            <person name="Nowacki M."/>
            <person name="Derisi J."/>
            <person name="Roy S.W."/>
            <person name="Marshall W.F."/>
            <person name="Sood P."/>
        </authorList>
    </citation>
    <scope>NUCLEOTIDE SEQUENCE [LARGE SCALE GENOMIC DNA]</scope>
    <source>
        <strain evidence="13">WM001</strain>
    </source>
</reference>
<keyword evidence="7 11" id="KW-1133">Transmembrane helix</keyword>
<name>A0A1R2AX93_9CILI</name>
<feature type="transmembrane region" description="Helical" evidence="11">
    <location>
        <begin position="45"/>
        <end position="62"/>
    </location>
</feature>
<evidence type="ECO:0000259" key="12">
    <source>
        <dbReference type="Pfam" id="PF02517"/>
    </source>
</evidence>
<dbReference type="GO" id="GO:0004222">
    <property type="term" value="F:metalloendopeptidase activity"/>
    <property type="evidence" value="ECO:0007669"/>
    <property type="project" value="InterPro"/>
</dbReference>
<evidence type="ECO:0000256" key="4">
    <source>
        <dbReference type="ARBA" id="ARBA00022692"/>
    </source>
</evidence>
<keyword evidence="8 11" id="KW-0472">Membrane</keyword>
<protein>
    <recommendedName>
        <fullName evidence="10">intramembrane prenyl-peptidase Rce1</fullName>
        <ecNumber evidence="10">3.4.26.1</ecNumber>
    </recommendedName>
</protein>
<dbReference type="InterPro" id="IPR039731">
    <property type="entry name" value="Rce1"/>
</dbReference>
<dbReference type="Pfam" id="PF02517">
    <property type="entry name" value="Rce1-like"/>
    <property type="match status" value="1"/>
</dbReference>
<evidence type="ECO:0000256" key="6">
    <source>
        <dbReference type="ARBA" id="ARBA00022824"/>
    </source>
</evidence>
<evidence type="ECO:0000256" key="1">
    <source>
        <dbReference type="ARBA" id="ARBA00004477"/>
    </source>
</evidence>
<feature type="domain" description="CAAX prenyl protease 2/Lysostaphin resistance protein A-like" evidence="12">
    <location>
        <begin position="128"/>
        <end position="223"/>
    </location>
</feature>
<accession>A0A1R2AX93</accession>
<dbReference type="EMBL" id="MPUH01001235">
    <property type="protein sequence ID" value="OMJ69138.1"/>
    <property type="molecule type" value="Genomic_DNA"/>
</dbReference>
<evidence type="ECO:0000256" key="10">
    <source>
        <dbReference type="ARBA" id="ARBA00049729"/>
    </source>
</evidence>
<dbReference type="Proteomes" id="UP000187209">
    <property type="component" value="Unassembled WGS sequence"/>
</dbReference>
<evidence type="ECO:0000256" key="9">
    <source>
        <dbReference type="ARBA" id="ARBA00047280"/>
    </source>
</evidence>
<dbReference type="AlphaFoldDB" id="A0A1R2AX93"/>
<feature type="transmembrane region" description="Helical" evidence="11">
    <location>
        <begin position="199"/>
        <end position="222"/>
    </location>
</feature>
<comment type="catalytic activity">
    <reaction evidence="9">
        <text>Hydrolyzes the peptide bond -P2-(S-farnesyl or geranylgeranyl)C-P1'-P2'-P3'-COOH where P1' and P2' are amino acids with aliphatic sidechains and P3' is any C-terminal residue.</text>
        <dbReference type="EC" id="3.4.26.1"/>
    </reaction>
</comment>
<comment type="similarity">
    <text evidence="2">Belongs to the peptidase U48 family.</text>
</comment>
<proteinExistence type="inferred from homology"/>